<dbReference type="SUPFAM" id="SSF48452">
    <property type="entry name" value="TPR-like"/>
    <property type="match status" value="1"/>
</dbReference>
<dbReference type="EMBL" id="CP002545">
    <property type="protein sequence ID" value="ADY52057.1"/>
    <property type="molecule type" value="Genomic_DNA"/>
</dbReference>
<evidence type="ECO:0000313" key="4">
    <source>
        <dbReference type="Proteomes" id="UP000000310"/>
    </source>
</evidence>
<dbReference type="Pfam" id="PF14559">
    <property type="entry name" value="TPR_19"/>
    <property type="match status" value="1"/>
</dbReference>
<dbReference type="Pfam" id="PF00144">
    <property type="entry name" value="Beta-lactamase"/>
    <property type="match status" value="1"/>
</dbReference>
<feature type="chain" id="PRO_5003256722" evidence="1">
    <location>
        <begin position="20"/>
        <end position="504"/>
    </location>
</feature>
<evidence type="ECO:0000256" key="1">
    <source>
        <dbReference type="SAM" id="SignalP"/>
    </source>
</evidence>
<sequence length="504" mass="57249">MYLKPITACIWVVMLAAFMACQPKHNTIATDFSANSTKIFENYLLKFKEIYRLPSVEIAIVSKDSLFTTATGIKNVNKDPISSSSIIAGGAFSEPVLASVVLKMANQGLLSLDDPIVKYLPYFRMGSEEYKNITIKDLLTHTSGIDSYGISYGESSFDDNAPEITTRSISNQQLKWQGSERRVSRSVYNYDILADLVSKVSKMPFEYYVSKELFIPLKMNSSYFYKVKNATQPFVVSNYLTYHFKPASIYPYNRENGGSGGLHTTADDMAIWMQYVLNNEKLHFFDIPVKTSTTNGIGYGWEIYYKNAIPIYVKETRMNGFSNKMILIPSKKIGLCVMVNLDNDLNCLSQLDGLLSFLDGDNAKASELKIPIHLPMGDIIAKNGGHVQKAILFYEEAYRLYKEKYDFKIAYLEQLGINLVHKVGDFQKAIDYYKFCLQKHPVSSGIYLNLAEAYVLDKQIAKAEEAIREALKYPDDTGFRDSFLAYLREKIEVIREKKQNFSTN</sequence>
<dbReference type="Gene3D" id="1.25.40.10">
    <property type="entry name" value="Tetratricopeptide repeat domain"/>
    <property type="match status" value="1"/>
</dbReference>
<reference evidence="4" key="2">
    <citation type="submission" date="2011-02" db="EMBL/GenBank/DDBJ databases">
        <title>The complete genome of Pedobacter saltans DSM 12145.</title>
        <authorList>
            <consortium name="US DOE Joint Genome Institute (JGI-PGF)"/>
            <person name="Lucas S."/>
            <person name="Copeland A."/>
            <person name="Lapidus A."/>
            <person name="Bruce D."/>
            <person name="Goodwin L."/>
            <person name="Pitluck S."/>
            <person name="Kyrpides N."/>
            <person name="Mavromatis K."/>
            <person name="Pagani I."/>
            <person name="Ivanova N."/>
            <person name="Ovchinnikova G."/>
            <person name="Lu M."/>
            <person name="Detter J.C."/>
            <person name="Han C."/>
            <person name="Land M."/>
            <person name="Hauser L."/>
            <person name="Markowitz V."/>
            <person name="Cheng J.-F."/>
            <person name="Hugenholtz P."/>
            <person name="Woyke T."/>
            <person name="Wu D."/>
            <person name="Tindall B."/>
            <person name="Pomrenke H.G."/>
            <person name="Brambilla E."/>
            <person name="Klenk H.-P."/>
            <person name="Eisen J.A."/>
        </authorList>
    </citation>
    <scope>NUCLEOTIDE SEQUENCE [LARGE SCALE GENOMIC DNA]</scope>
    <source>
        <strain evidence="4">ATCC 51119 / DSM 12145 / JCM 21818 / LMG 10337 / NBRC 100064 / NCIMB 13643</strain>
    </source>
</reference>
<dbReference type="eggNOG" id="COG1680">
    <property type="taxonomic scope" value="Bacteria"/>
</dbReference>
<dbReference type="InterPro" id="IPR011990">
    <property type="entry name" value="TPR-like_helical_dom_sf"/>
</dbReference>
<dbReference type="InterPro" id="IPR001466">
    <property type="entry name" value="Beta-lactam-related"/>
</dbReference>
<dbReference type="SUPFAM" id="SSF56601">
    <property type="entry name" value="beta-lactamase/transpeptidase-like"/>
    <property type="match status" value="1"/>
</dbReference>
<dbReference type="InterPro" id="IPR012338">
    <property type="entry name" value="Beta-lactam/transpept-like"/>
</dbReference>
<gene>
    <name evidence="3" type="ordered locus">Pedsa_1496</name>
</gene>
<dbReference type="HOGENOM" id="CLU_540653_0_0_10"/>
<protein>
    <submittedName>
        <fullName evidence="3">Beta-lactamase</fullName>
    </submittedName>
</protein>
<feature type="domain" description="Beta-lactamase-related" evidence="2">
    <location>
        <begin position="46"/>
        <end position="343"/>
    </location>
</feature>
<accession>F0S5B2</accession>
<dbReference type="RefSeq" id="WP_013632556.1">
    <property type="nucleotide sequence ID" value="NC_015177.1"/>
</dbReference>
<keyword evidence="4" id="KW-1185">Reference proteome</keyword>
<dbReference type="KEGG" id="psn:Pedsa_1496"/>
<name>F0S5B2_PSESL</name>
<dbReference type="Proteomes" id="UP000000310">
    <property type="component" value="Chromosome"/>
</dbReference>
<dbReference type="STRING" id="762903.Pedsa_1496"/>
<evidence type="ECO:0000259" key="2">
    <source>
        <dbReference type="Pfam" id="PF00144"/>
    </source>
</evidence>
<dbReference type="PANTHER" id="PTHR46825">
    <property type="entry name" value="D-ALANYL-D-ALANINE-CARBOXYPEPTIDASE/ENDOPEPTIDASE AMPH"/>
    <property type="match status" value="1"/>
</dbReference>
<proteinExistence type="predicted"/>
<reference evidence="3 4" key="1">
    <citation type="journal article" date="2011" name="Stand. Genomic Sci.">
        <title>Complete genome sequence of the gliding, heparinolytic Pedobacter saltans type strain (113).</title>
        <authorList>
            <person name="Liolios K."/>
            <person name="Sikorski J."/>
            <person name="Lu M."/>
            <person name="Nolan M."/>
            <person name="Lapidus A."/>
            <person name="Lucas S."/>
            <person name="Hammon N."/>
            <person name="Deshpande S."/>
            <person name="Cheng J.F."/>
            <person name="Tapia R."/>
            <person name="Han C."/>
            <person name="Goodwin L."/>
            <person name="Pitluck S."/>
            <person name="Huntemann M."/>
            <person name="Ivanova N."/>
            <person name="Pagani I."/>
            <person name="Mavromatis K."/>
            <person name="Ovchinikova G."/>
            <person name="Pati A."/>
            <person name="Chen A."/>
            <person name="Palaniappan K."/>
            <person name="Land M."/>
            <person name="Hauser L."/>
            <person name="Brambilla E.M."/>
            <person name="Kotsyurbenko O."/>
            <person name="Rohde M."/>
            <person name="Tindall B.J."/>
            <person name="Abt B."/>
            <person name="Goker M."/>
            <person name="Detter J.C."/>
            <person name="Woyke T."/>
            <person name="Bristow J."/>
            <person name="Eisen J.A."/>
            <person name="Markowitz V."/>
            <person name="Hugenholtz P."/>
            <person name="Klenk H.P."/>
            <person name="Kyrpides N.C."/>
        </authorList>
    </citation>
    <scope>NUCLEOTIDE SEQUENCE [LARGE SCALE GENOMIC DNA]</scope>
    <source>
        <strain evidence="4">ATCC 51119 / DSM 12145 / JCM 21818 / LMG 10337 / NBRC 100064 / NCIMB 13643</strain>
    </source>
</reference>
<dbReference type="OrthoDB" id="846150at2"/>
<keyword evidence="1" id="KW-0732">Signal</keyword>
<organism evidence="3 4">
    <name type="scientific">Pseudopedobacter saltans (strain ATCC 51119 / DSM 12145 / JCM 21818 / CCUG 39354 / LMG 10337 / NBRC 100064 / NCIMB 13643)</name>
    <name type="common">Pedobacter saltans</name>
    <dbReference type="NCBI Taxonomy" id="762903"/>
    <lineage>
        <taxon>Bacteria</taxon>
        <taxon>Pseudomonadati</taxon>
        <taxon>Bacteroidota</taxon>
        <taxon>Sphingobacteriia</taxon>
        <taxon>Sphingobacteriales</taxon>
        <taxon>Sphingobacteriaceae</taxon>
        <taxon>Pseudopedobacter</taxon>
    </lineage>
</organism>
<dbReference type="Gene3D" id="3.40.710.10">
    <property type="entry name" value="DD-peptidase/beta-lactamase superfamily"/>
    <property type="match status" value="1"/>
</dbReference>
<feature type="signal peptide" evidence="1">
    <location>
        <begin position="1"/>
        <end position="19"/>
    </location>
</feature>
<dbReference type="AlphaFoldDB" id="F0S5B2"/>
<evidence type="ECO:0000313" key="3">
    <source>
        <dbReference type="EMBL" id="ADY52057.1"/>
    </source>
</evidence>
<dbReference type="PROSITE" id="PS51257">
    <property type="entry name" value="PROKAR_LIPOPROTEIN"/>
    <property type="match status" value="1"/>
</dbReference>
<dbReference type="InterPro" id="IPR050491">
    <property type="entry name" value="AmpC-like"/>
</dbReference>
<dbReference type="PANTHER" id="PTHR46825:SF9">
    <property type="entry name" value="BETA-LACTAMASE-RELATED DOMAIN-CONTAINING PROTEIN"/>
    <property type="match status" value="1"/>
</dbReference>